<dbReference type="Proteomes" id="UP000245624">
    <property type="component" value="Unassembled WGS sequence"/>
</dbReference>
<organism evidence="2 3">
    <name type="scientific">Gracilibacillus dipsosauri</name>
    <dbReference type="NCBI Taxonomy" id="178340"/>
    <lineage>
        <taxon>Bacteria</taxon>
        <taxon>Bacillati</taxon>
        <taxon>Bacillota</taxon>
        <taxon>Bacilli</taxon>
        <taxon>Bacillales</taxon>
        <taxon>Bacillaceae</taxon>
        <taxon>Gracilibacillus</taxon>
    </lineage>
</organism>
<sequence length="124" mass="14240">MEYIYYVVLAILLFFLLRGFLPIKGVNNISTTELKTELNKKHKQFIDVRTPVEFKRKHIKSFKNIPLDQLAQRATKEISKEKEVIVICQSGMRSKQASKILKKSGCAKVTNVRGGMLAWQGNEK</sequence>
<dbReference type="PROSITE" id="PS50206">
    <property type="entry name" value="RHODANESE_3"/>
    <property type="match status" value="1"/>
</dbReference>
<dbReference type="Gene3D" id="3.40.250.10">
    <property type="entry name" value="Rhodanese-like domain"/>
    <property type="match status" value="1"/>
</dbReference>
<dbReference type="Pfam" id="PF00581">
    <property type="entry name" value="Rhodanese"/>
    <property type="match status" value="1"/>
</dbReference>
<dbReference type="PANTHER" id="PTHR43031:SF17">
    <property type="entry name" value="SULFURTRANSFERASE YTWF-RELATED"/>
    <property type="match status" value="1"/>
</dbReference>
<dbReference type="EMBL" id="QGTD01000013">
    <property type="protein sequence ID" value="PWU67687.1"/>
    <property type="molecule type" value="Genomic_DNA"/>
</dbReference>
<evidence type="ECO:0000313" key="2">
    <source>
        <dbReference type="EMBL" id="PWU67687.1"/>
    </source>
</evidence>
<evidence type="ECO:0000259" key="1">
    <source>
        <dbReference type="PROSITE" id="PS50206"/>
    </source>
</evidence>
<accession>A0A317KW27</accession>
<protein>
    <submittedName>
        <fullName evidence="2">Rhodanese</fullName>
    </submittedName>
</protein>
<dbReference type="OrthoDB" id="9800872at2"/>
<name>A0A317KW27_9BACI</name>
<keyword evidence="3" id="KW-1185">Reference proteome</keyword>
<dbReference type="PANTHER" id="PTHR43031">
    <property type="entry name" value="FAD-DEPENDENT OXIDOREDUCTASE"/>
    <property type="match status" value="1"/>
</dbReference>
<evidence type="ECO:0000313" key="3">
    <source>
        <dbReference type="Proteomes" id="UP000245624"/>
    </source>
</evidence>
<feature type="domain" description="Rhodanese" evidence="1">
    <location>
        <begin position="39"/>
        <end position="124"/>
    </location>
</feature>
<dbReference type="CDD" id="cd00158">
    <property type="entry name" value="RHOD"/>
    <property type="match status" value="1"/>
</dbReference>
<dbReference type="AlphaFoldDB" id="A0A317KW27"/>
<dbReference type="SMART" id="SM00450">
    <property type="entry name" value="RHOD"/>
    <property type="match status" value="1"/>
</dbReference>
<gene>
    <name evidence="2" type="ORF">DLJ74_14620</name>
</gene>
<comment type="caution">
    <text evidence="2">The sequence shown here is derived from an EMBL/GenBank/DDBJ whole genome shotgun (WGS) entry which is preliminary data.</text>
</comment>
<proteinExistence type="predicted"/>
<dbReference type="InterPro" id="IPR050229">
    <property type="entry name" value="GlpE_sulfurtransferase"/>
</dbReference>
<dbReference type="SUPFAM" id="SSF52821">
    <property type="entry name" value="Rhodanese/Cell cycle control phosphatase"/>
    <property type="match status" value="1"/>
</dbReference>
<reference evidence="2 3" key="1">
    <citation type="submission" date="2018-05" db="EMBL/GenBank/DDBJ databases">
        <title>Genomic analysis of Gracilibacillus dipsosauri DD1 reveals novel features of a salt-tolerant amylase.</title>
        <authorList>
            <person name="Deutch C.E."/>
            <person name="Yang S."/>
        </authorList>
    </citation>
    <scope>NUCLEOTIDE SEQUENCE [LARGE SCALE GENOMIC DNA]</scope>
    <source>
        <strain evidence="2 3">DD1</strain>
    </source>
</reference>
<dbReference type="RefSeq" id="WP_054860579.1">
    <property type="nucleotide sequence ID" value="NZ_QGTD01000013.1"/>
</dbReference>
<dbReference type="InterPro" id="IPR001763">
    <property type="entry name" value="Rhodanese-like_dom"/>
</dbReference>
<dbReference type="InterPro" id="IPR036873">
    <property type="entry name" value="Rhodanese-like_dom_sf"/>
</dbReference>